<organism evidence="1 2">
    <name type="scientific">Galdieria yellowstonensis</name>
    <dbReference type="NCBI Taxonomy" id="3028027"/>
    <lineage>
        <taxon>Eukaryota</taxon>
        <taxon>Rhodophyta</taxon>
        <taxon>Bangiophyceae</taxon>
        <taxon>Galdieriales</taxon>
        <taxon>Galdieriaceae</taxon>
        <taxon>Galdieria</taxon>
    </lineage>
</organism>
<dbReference type="EMBL" id="JANCYU010000021">
    <property type="protein sequence ID" value="KAK4524028.1"/>
    <property type="molecule type" value="Genomic_DNA"/>
</dbReference>
<protein>
    <submittedName>
        <fullName evidence="1">Uncharacterized protein</fullName>
    </submittedName>
</protein>
<sequence length="95" mass="11189">MGLVGFFQRTLLSGKHKEIYPLVGCVSLSLIMATFLSVDQLLHNPTVVWKKSEREAFARNELEKKERWSIRFLKQFRDHPITVFKPLEFHTQSKE</sequence>
<accession>A0AAV9I9J8</accession>
<gene>
    <name evidence="1" type="ORF">GAYE_SCF01G1927</name>
</gene>
<reference evidence="1 2" key="1">
    <citation type="submission" date="2022-07" db="EMBL/GenBank/DDBJ databases">
        <title>Genome-wide signatures of adaptation to extreme environments.</title>
        <authorList>
            <person name="Cho C.H."/>
            <person name="Yoon H.S."/>
        </authorList>
    </citation>
    <scope>NUCLEOTIDE SEQUENCE [LARGE SCALE GENOMIC DNA]</scope>
    <source>
        <strain evidence="1 2">108.79 E11</strain>
    </source>
</reference>
<dbReference type="InterPro" id="IPR010530">
    <property type="entry name" value="B12D"/>
</dbReference>
<evidence type="ECO:0000313" key="1">
    <source>
        <dbReference type="EMBL" id="KAK4524028.1"/>
    </source>
</evidence>
<name>A0AAV9I9J8_9RHOD</name>
<proteinExistence type="predicted"/>
<keyword evidence="2" id="KW-1185">Reference proteome</keyword>
<evidence type="ECO:0000313" key="2">
    <source>
        <dbReference type="Proteomes" id="UP001300502"/>
    </source>
</evidence>
<comment type="caution">
    <text evidence="1">The sequence shown here is derived from an EMBL/GenBank/DDBJ whole genome shotgun (WGS) entry which is preliminary data.</text>
</comment>
<dbReference type="AlphaFoldDB" id="A0AAV9I9J8"/>
<dbReference type="Pfam" id="PF06522">
    <property type="entry name" value="B12D"/>
    <property type="match status" value="1"/>
</dbReference>
<dbReference type="Proteomes" id="UP001300502">
    <property type="component" value="Unassembled WGS sequence"/>
</dbReference>